<keyword evidence="6" id="KW-0547">Nucleotide-binding</keyword>
<keyword evidence="7 10" id="KW-0418">Kinase</keyword>
<keyword evidence="5 10" id="KW-0808">Transferase</keyword>
<dbReference type="Pfam" id="PF02606">
    <property type="entry name" value="LpxK"/>
    <property type="match status" value="1"/>
</dbReference>
<evidence type="ECO:0000256" key="1">
    <source>
        <dbReference type="ARBA" id="ARBA00004870"/>
    </source>
</evidence>
<evidence type="ECO:0000256" key="9">
    <source>
        <dbReference type="ARBA" id="ARBA00023098"/>
    </source>
</evidence>
<dbReference type="AlphaFoldDB" id="A0A7C8ZC24"/>
<comment type="pathway">
    <text evidence="1">Glycolipid biosynthesis; lipid IV(A) biosynthesis; lipid IV(A) from (3R)-3-hydroxytetradecanoyl-[acyl-carrier-protein] and UDP-N-acetyl-alpha-D-glucosamine: step 6/6.</text>
</comment>
<dbReference type="GO" id="GO:0009029">
    <property type="term" value="F:lipid-A 4'-kinase activity"/>
    <property type="evidence" value="ECO:0007669"/>
    <property type="project" value="UniProtKB-EC"/>
</dbReference>
<evidence type="ECO:0000256" key="8">
    <source>
        <dbReference type="ARBA" id="ARBA00022840"/>
    </source>
</evidence>
<dbReference type="InterPro" id="IPR003758">
    <property type="entry name" value="LpxK"/>
</dbReference>
<name>A0A7C8ZC24_OPUST</name>
<dbReference type="PANTHER" id="PTHR42724:SF1">
    <property type="entry name" value="TETRAACYLDISACCHARIDE 4'-KINASE, MITOCHONDRIAL-RELATED"/>
    <property type="match status" value="1"/>
</dbReference>
<keyword evidence="4" id="KW-0441">Lipid A biosynthesis</keyword>
<dbReference type="GO" id="GO:0016020">
    <property type="term" value="C:membrane"/>
    <property type="evidence" value="ECO:0007669"/>
    <property type="project" value="GOC"/>
</dbReference>
<sequence length="100" mass="11277">MEKFRRMVSEIAYTKDFTKLSLAHRSVIPLLSAVSCLYSVSLSIRHQLYRLGIFRKNRLPVPVISVGNLTWGGNGKTPMVEFLSLWFPSFSQGATLGVMK</sequence>
<dbReference type="GO" id="GO:0009245">
    <property type="term" value="P:lipid A biosynthetic process"/>
    <property type="evidence" value="ECO:0007669"/>
    <property type="project" value="UniProtKB-KW"/>
</dbReference>
<protein>
    <recommendedName>
        <fullName evidence="2">tetraacyldisaccharide 4'-kinase</fullName>
        <ecNumber evidence="2">2.7.1.130</ecNumber>
    </recommendedName>
</protein>
<evidence type="ECO:0000256" key="3">
    <source>
        <dbReference type="ARBA" id="ARBA00022516"/>
    </source>
</evidence>
<dbReference type="EMBL" id="GISG01113459">
    <property type="protein sequence ID" value="MBA4639379.1"/>
    <property type="molecule type" value="Transcribed_RNA"/>
</dbReference>
<reference evidence="10" key="2">
    <citation type="submission" date="2020-07" db="EMBL/GenBank/DDBJ databases">
        <authorList>
            <person name="Vera ALvarez R."/>
            <person name="Arias-Moreno D.M."/>
            <person name="Jimenez-Jacinto V."/>
            <person name="Jimenez-Bremont J.F."/>
            <person name="Swaminathan K."/>
            <person name="Moose S.P."/>
            <person name="Guerrero-Gonzalez M.L."/>
            <person name="Marino-Ramirez L."/>
            <person name="Landsman D."/>
            <person name="Rodriguez-Kessler M."/>
            <person name="Delgado-Sanchez P."/>
        </authorList>
    </citation>
    <scope>NUCLEOTIDE SEQUENCE</scope>
    <source>
        <tissue evidence="10">Cladode</tissue>
    </source>
</reference>
<dbReference type="EC" id="2.7.1.130" evidence="2"/>
<dbReference type="PANTHER" id="PTHR42724">
    <property type="entry name" value="TETRAACYLDISACCHARIDE 4'-KINASE"/>
    <property type="match status" value="1"/>
</dbReference>
<accession>A0A7C8ZC24</accession>
<evidence type="ECO:0000256" key="2">
    <source>
        <dbReference type="ARBA" id="ARBA00012071"/>
    </source>
</evidence>
<keyword evidence="9" id="KW-0443">Lipid metabolism</keyword>
<proteinExistence type="predicted"/>
<organism evidence="10">
    <name type="scientific">Opuntia streptacantha</name>
    <name type="common">Prickly pear cactus</name>
    <name type="synonym">Opuntia cardona</name>
    <dbReference type="NCBI Taxonomy" id="393608"/>
    <lineage>
        <taxon>Eukaryota</taxon>
        <taxon>Viridiplantae</taxon>
        <taxon>Streptophyta</taxon>
        <taxon>Embryophyta</taxon>
        <taxon>Tracheophyta</taxon>
        <taxon>Spermatophyta</taxon>
        <taxon>Magnoliopsida</taxon>
        <taxon>eudicotyledons</taxon>
        <taxon>Gunneridae</taxon>
        <taxon>Pentapetalae</taxon>
        <taxon>Caryophyllales</taxon>
        <taxon>Cactineae</taxon>
        <taxon>Cactaceae</taxon>
        <taxon>Opuntioideae</taxon>
        <taxon>Opuntia</taxon>
    </lineage>
</organism>
<evidence type="ECO:0000256" key="7">
    <source>
        <dbReference type="ARBA" id="ARBA00022777"/>
    </source>
</evidence>
<evidence type="ECO:0000313" key="10">
    <source>
        <dbReference type="EMBL" id="MBA4639379.1"/>
    </source>
</evidence>
<keyword evidence="8" id="KW-0067">ATP-binding</keyword>
<evidence type="ECO:0000256" key="6">
    <source>
        <dbReference type="ARBA" id="ARBA00022741"/>
    </source>
</evidence>
<keyword evidence="3" id="KW-0444">Lipid biosynthesis</keyword>
<reference evidence="10" key="1">
    <citation type="journal article" date="2013" name="J. Plant Res.">
        <title>Effect of fungi and light on seed germination of three Opuntia species from semiarid lands of central Mexico.</title>
        <authorList>
            <person name="Delgado-Sanchez P."/>
            <person name="Jimenez-Bremont J.F."/>
            <person name="Guerrero-Gonzalez Mde L."/>
            <person name="Flores J."/>
        </authorList>
    </citation>
    <scope>NUCLEOTIDE SEQUENCE</scope>
    <source>
        <tissue evidence="10">Cladode</tissue>
    </source>
</reference>
<dbReference type="GO" id="GO:0005524">
    <property type="term" value="F:ATP binding"/>
    <property type="evidence" value="ECO:0007669"/>
    <property type="project" value="UniProtKB-KW"/>
</dbReference>
<dbReference type="UniPathway" id="UPA00359">
    <property type="reaction ID" value="UER00482"/>
</dbReference>
<evidence type="ECO:0000256" key="5">
    <source>
        <dbReference type="ARBA" id="ARBA00022679"/>
    </source>
</evidence>
<evidence type="ECO:0000256" key="4">
    <source>
        <dbReference type="ARBA" id="ARBA00022556"/>
    </source>
</evidence>